<evidence type="ECO:0000313" key="3">
    <source>
        <dbReference type="Proteomes" id="UP000297762"/>
    </source>
</evidence>
<keyword evidence="1" id="KW-0812">Transmembrane</keyword>
<keyword evidence="3" id="KW-1185">Reference proteome</keyword>
<dbReference type="Proteomes" id="UP000297762">
    <property type="component" value="Unassembled WGS sequence"/>
</dbReference>
<name>A0A4R9KAQ3_9LEPT</name>
<dbReference type="RefSeq" id="WP_135648275.1">
    <property type="nucleotide sequence ID" value="NZ_RQGF01000011.1"/>
</dbReference>
<feature type="transmembrane region" description="Helical" evidence="1">
    <location>
        <begin position="86"/>
        <end position="104"/>
    </location>
</feature>
<proteinExistence type="predicted"/>
<feature type="transmembrane region" description="Helical" evidence="1">
    <location>
        <begin position="12"/>
        <end position="31"/>
    </location>
</feature>
<organism evidence="2 3">
    <name type="scientific">Leptospira sarikeiensis</name>
    <dbReference type="NCBI Taxonomy" id="2484943"/>
    <lineage>
        <taxon>Bacteria</taxon>
        <taxon>Pseudomonadati</taxon>
        <taxon>Spirochaetota</taxon>
        <taxon>Spirochaetia</taxon>
        <taxon>Leptospirales</taxon>
        <taxon>Leptospiraceae</taxon>
        <taxon>Leptospira</taxon>
    </lineage>
</organism>
<keyword evidence="1" id="KW-1133">Transmembrane helix</keyword>
<evidence type="ECO:0000256" key="1">
    <source>
        <dbReference type="SAM" id="Phobius"/>
    </source>
</evidence>
<comment type="caution">
    <text evidence="2">The sequence shown here is derived from an EMBL/GenBank/DDBJ whole genome shotgun (WGS) entry which is preliminary data.</text>
</comment>
<dbReference type="OrthoDB" id="327916at2"/>
<keyword evidence="1" id="KW-0472">Membrane</keyword>
<sequence length="192" mass="22825">MDWNSIWEQIRAEVIAFVIGGIISYFIYFLARRTRPNQIGNKIVLKFPTVYWYLAFILLLALPIILLGDSYSLYKQNGKFVLPDPIMFYIIVPLMFLALFLIFYSKNHEIILEKDSIVSYGLTRKRKEIQWKSISKVRFQQGAFRVYEQKNYIEIISYLAGFEIFLEYLKKYVSKDLSAEAFQKYDKFLKNS</sequence>
<feature type="transmembrane region" description="Helical" evidence="1">
    <location>
        <begin position="43"/>
        <end position="66"/>
    </location>
</feature>
<reference evidence="2" key="1">
    <citation type="journal article" date="2019" name="PLoS Negl. Trop. Dis.">
        <title>Revisiting the worldwide diversity of Leptospira species in the environment.</title>
        <authorList>
            <person name="Vincent A.T."/>
            <person name="Schiettekatte O."/>
            <person name="Bourhy P."/>
            <person name="Veyrier F.J."/>
            <person name="Picardeau M."/>
        </authorList>
    </citation>
    <scope>NUCLEOTIDE SEQUENCE [LARGE SCALE GENOMIC DNA]</scope>
    <source>
        <strain evidence="2">201702455</strain>
    </source>
</reference>
<accession>A0A4R9KAQ3</accession>
<protein>
    <submittedName>
        <fullName evidence="2">Uncharacterized protein</fullName>
    </submittedName>
</protein>
<dbReference type="AlphaFoldDB" id="A0A4R9KAQ3"/>
<evidence type="ECO:0000313" key="2">
    <source>
        <dbReference type="EMBL" id="TGL63798.1"/>
    </source>
</evidence>
<gene>
    <name evidence="2" type="ORF">EHQ64_04290</name>
</gene>
<dbReference type="EMBL" id="RQGF01000011">
    <property type="protein sequence ID" value="TGL63798.1"/>
    <property type="molecule type" value="Genomic_DNA"/>
</dbReference>